<comment type="caution">
    <text evidence="2">The sequence shown here is derived from an EMBL/GenBank/DDBJ whole genome shotgun (WGS) entry which is preliminary data.</text>
</comment>
<dbReference type="Gene3D" id="1.10.260.40">
    <property type="entry name" value="lambda repressor-like DNA-binding domains"/>
    <property type="match status" value="1"/>
</dbReference>
<sequence length="123" mass="13957">MSRQIGSKRSPEAVQALLGKRLMALRAVRGLRQEAIEARGLNYKYLQRIEAGRCNLTLGTLQRIVLALELEVEDLFQFPPRVVPTPSGIPRGCWPRDGNDRQPRPGALKKLQIFIMEILDRKP</sequence>
<proteinExistence type="predicted"/>
<name>A0AAJ1EJK2_9BACT</name>
<dbReference type="Proteomes" id="UP001197609">
    <property type="component" value="Unassembled WGS sequence"/>
</dbReference>
<dbReference type="InterPro" id="IPR010982">
    <property type="entry name" value="Lambda_DNA-bd_dom_sf"/>
</dbReference>
<evidence type="ECO:0000313" key="2">
    <source>
        <dbReference type="EMBL" id="MBZ0160005.1"/>
    </source>
</evidence>
<accession>A0AAJ1EJK2</accession>
<evidence type="ECO:0000313" key="3">
    <source>
        <dbReference type="Proteomes" id="UP001197609"/>
    </source>
</evidence>
<dbReference type="AlphaFoldDB" id="A0AAJ1EJK2"/>
<dbReference type="SMART" id="SM00530">
    <property type="entry name" value="HTH_XRE"/>
    <property type="match status" value="1"/>
</dbReference>
<dbReference type="CDD" id="cd00093">
    <property type="entry name" value="HTH_XRE"/>
    <property type="match status" value="1"/>
</dbReference>
<protein>
    <submittedName>
        <fullName evidence="2">Helix-turn-helix domain-containing protein</fullName>
    </submittedName>
</protein>
<feature type="domain" description="HTH cro/C1-type" evidence="1">
    <location>
        <begin position="40"/>
        <end position="75"/>
    </location>
</feature>
<dbReference type="InterPro" id="IPR001387">
    <property type="entry name" value="Cro/C1-type_HTH"/>
</dbReference>
<reference evidence="2 3" key="1">
    <citation type="journal article" date="2021" name="bioRxiv">
        <title>Unraveling nitrogen, sulfur and carbon metabolic pathways and microbial community transcriptional responses to substrate deprivation and toxicity stresses in a bioreactor mimicking anoxic brackish coastal sediment conditions.</title>
        <authorList>
            <person name="Martins P.D."/>
            <person name="Echeveste M.J."/>
            <person name="Arshad A."/>
            <person name="Kurth J."/>
            <person name="Ouboter H."/>
            <person name="Jetten M.S.M."/>
            <person name="Welte C.U."/>
        </authorList>
    </citation>
    <scope>NUCLEOTIDE SEQUENCE [LARGE SCALE GENOMIC DNA]</scope>
    <source>
        <strain evidence="2">MAG_38</strain>
    </source>
</reference>
<gene>
    <name evidence="2" type="ORF">K8G79_07715</name>
</gene>
<organism evidence="2 3">
    <name type="scientific">Candidatus Methylomirabilis tolerans</name>
    <dbReference type="NCBI Taxonomy" id="3123416"/>
    <lineage>
        <taxon>Bacteria</taxon>
        <taxon>Candidatus Methylomirabilota</taxon>
        <taxon>Candidatus Methylomirabilia</taxon>
        <taxon>Candidatus Methylomirabilales</taxon>
        <taxon>Candidatus Methylomirabilaceae</taxon>
        <taxon>Candidatus Methylomirabilis</taxon>
    </lineage>
</organism>
<dbReference type="EMBL" id="JAIOIU010000095">
    <property type="protein sequence ID" value="MBZ0160005.1"/>
    <property type="molecule type" value="Genomic_DNA"/>
</dbReference>
<dbReference type="GO" id="GO:0003677">
    <property type="term" value="F:DNA binding"/>
    <property type="evidence" value="ECO:0007669"/>
    <property type="project" value="InterPro"/>
</dbReference>
<dbReference type="SUPFAM" id="SSF47413">
    <property type="entry name" value="lambda repressor-like DNA-binding domains"/>
    <property type="match status" value="1"/>
</dbReference>
<evidence type="ECO:0000259" key="1">
    <source>
        <dbReference type="PROSITE" id="PS50943"/>
    </source>
</evidence>
<dbReference type="PROSITE" id="PS50943">
    <property type="entry name" value="HTH_CROC1"/>
    <property type="match status" value="1"/>
</dbReference>